<evidence type="ECO:0000256" key="1">
    <source>
        <dbReference type="ARBA" id="ARBA00022723"/>
    </source>
</evidence>
<accession>A0A0U5AJP8</accession>
<keyword evidence="3" id="KW-0408">Iron</keyword>
<dbReference type="RefSeq" id="WP_068516315.1">
    <property type="nucleotide sequence ID" value="NZ_AP014945.1"/>
</dbReference>
<dbReference type="STRING" id="1653476.THC_1759"/>
<sequence length="131" mass="14802">MKNSFQITILCCNYTNLAEREDLASLLGKIEIKRYPCSGHIEITDILRAFKEGAKAVMVAGCSKGTCHNQKGSERAEKRVLGAKKILEEIGIEPERVEMFYVSRLDSGDFVEKAKAFYQRVLSLELKERAQ</sequence>
<evidence type="ECO:0000313" key="7">
    <source>
        <dbReference type="Proteomes" id="UP000068196"/>
    </source>
</evidence>
<evidence type="ECO:0000259" key="5">
    <source>
        <dbReference type="Pfam" id="PF02662"/>
    </source>
</evidence>
<proteinExistence type="predicted"/>
<keyword evidence="4" id="KW-0411">Iron-sulfur</keyword>
<feature type="domain" description="F420-non-reducing hydrogenase iron-sulfur subunit D" evidence="5">
    <location>
        <begin position="7"/>
        <end position="124"/>
    </location>
</feature>
<organism evidence="6 7">
    <name type="scientific">Caldimicrobium thiodismutans</name>
    <dbReference type="NCBI Taxonomy" id="1653476"/>
    <lineage>
        <taxon>Bacteria</taxon>
        <taxon>Pseudomonadati</taxon>
        <taxon>Thermodesulfobacteriota</taxon>
        <taxon>Thermodesulfobacteria</taxon>
        <taxon>Thermodesulfobacteriales</taxon>
        <taxon>Thermodesulfobacteriaceae</taxon>
        <taxon>Caldimicrobium</taxon>
    </lineage>
</organism>
<dbReference type="EMBL" id="AP014945">
    <property type="protein sequence ID" value="BAU24119.1"/>
    <property type="molecule type" value="Genomic_DNA"/>
</dbReference>
<dbReference type="KEGG" id="cthi:THC_1759"/>
<dbReference type="OrthoDB" id="9791792at2"/>
<dbReference type="Proteomes" id="UP000068196">
    <property type="component" value="Chromosome"/>
</dbReference>
<dbReference type="AlphaFoldDB" id="A0A0U5AJP8"/>
<dbReference type="GO" id="GO:0051536">
    <property type="term" value="F:iron-sulfur cluster binding"/>
    <property type="evidence" value="ECO:0007669"/>
    <property type="project" value="UniProtKB-KW"/>
</dbReference>
<evidence type="ECO:0000256" key="3">
    <source>
        <dbReference type="ARBA" id="ARBA00023004"/>
    </source>
</evidence>
<keyword evidence="2" id="KW-0560">Oxidoreductase</keyword>
<dbReference type="GO" id="GO:0016491">
    <property type="term" value="F:oxidoreductase activity"/>
    <property type="evidence" value="ECO:0007669"/>
    <property type="project" value="UniProtKB-KW"/>
</dbReference>
<dbReference type="GO" id="GO:0046872">
    <property type="term" value="F:metal ion binding"/>
    <property type="evidence" value="ECO:0007669"/>
    <property type="project" value="UniProtKB-KW"/>
</dbReference>
<evidence type="ECO:0000256" key="2">
    <source>
        <dbReference type="ARBA" id="ARBA00023002"/>
    </source>
</evidence>
<dbReference type="InterPro" id="IPR003813">
    <property type="entry name" value="MvhD/FlpD"/>
</dbReference>
<keyword evidence="1" id="KW-0479">Metal-binding</keyword>
<evidence type="ECO:0000256" key="4">
    <source>
        <dbReference type="ARBA" id="ARBA00023014"/>
    </source>
</evidence>
<gene>
    <name evidence="6" type="ORF">THC_1759</name>
</gene>
<dbReference type="Pfam" id="PF02662">
    <property type="entry name" value="FlpD"/>
    <property type="match status" value="1"/>
</dbReference>
<reference evidence="7" key="2">
    <citation type="journal article" date="2016" name="Int. J. Syst. Evol. Microbiol.">
        <title>Caldimicrobium thiodismutans sp. nov., a sulfur-disproportionating bacterium isolated from a hot spring.</title>
        <authorList>
            <person name="Kojima H."/>
            <person name="Umezawa K."/>
            <person name="Fukui M."/>
        </authorList>
    </citation>
    <scope>NUCLEOTIDE SEQUENCE [LARGE SCALE GENOMIC DNA]</scope>
    <source>
        <strain evidence="7">TF1</strain>
    </source>
</reference>
<reference evidence="6 7" key="1">
    <citation type="journal article" date="2016" name="Int. J. Syst. Evol. Microbiol.">
        <title>Caldimicrobium thiodismutans sp. nov., a sulfur-disproportionating bacterium isolated from a hot spring, and emended description of the genus Caldimicrobium.</title>
        <authorList>
            <person name="Kojima H."/>
            <person name="Umezawa K."/>
            <person name="Fukui M."/>
        </authorList>
    </citation>
    <scope>NUCLEOTIDE SEQUENCE [LARGE SCALE GENOMIC DNA]</scope>
    <source>
        <strain evidence="6 7">TF1</strain>
    </source>
</reference>
<evidence type="ECO:0000313" key="6">
    <source>
        <dbReference type="EMBL" id="BAU24119.1"/>
    </source>
</evidence>
<keyword evidence="7" id="KW-1185">Reference proteome</keyword>
<protein>
    <submittedName>
        <fullName evidence="6">Methyl-viologen-reducing hydrogenase delta subunit</fullName>
    </submittedName>
</protein>
<name>A0A0U5AJP8_9BACT</name>